<protein>
    <submittedName>
        <fullName evidence="2">Uncharacterized protein</fullName>
    </submittedName>
</protein>
<evidence type="ECO:0000313" key="2">
    <source>
        <dbReference type="EMBL" id="POM72891.1"/>
    </source>
</evidence>
<proteinExistence type="predicted"/>
<reference evidence="2 3" key="1">
    <citation type="journal article" date="2017" name="Genome Biol. Evol.">
        <title>Phytophthora megakarya and P. palmivora, closely related causal agents of cacao black pod rot, underwent increases in genome sizes and gene numbers by different mechanisms.</title>
        <authorList>
            <person name="Ali S.S."/>
            <person name="Shao J."/>
            <person name="Lary D.J."/>
            <person name="Kronmiller B."/>
            <person name="Shen D."/>
            <person name="Strem M.D."/>
            <person name="Amoako-Attah I."/>
            <person name="Akrofi A.Y."/>
            <person name="Begoude B.A."/>
            <person name="Ten Hoopen G.M."/>
            <person name="Coulibaly K."/>
            <person name="Kebe B.I."/>
            <person name="Melnick R.L."/>
            <person name="Guiltinan M.J."/>
            <person name="Tyler B.M."/>
            <person name="Meinhardt L.W."/>
            <person name="Bailey B.A."/>
        </authorList>
    </citation>
    <scope>NUCLEOTIDE SEQUENCE [LARGE SCALE GENOMIC DNA]</scope>
    <source>
        <strain evidence="3">sbr112.9</strain>
    </source>
</reference>
<name>A0A2P4Y505_9STRA</name>
<feature type="compositionally biased region" description="Basic and acidic residues" evidence="1">
    <location>
        <begin position="35"/>
        <end position="51"/>
    </location>
</feature>
<evidence type="ECO:0000256" key="1">
    <source>
        <dbReference type="SAM" id="MobiDB-lite"/>
    </source>
</evidence>
<feature type="compositionally biased region" description="Polar residues" evidence="1">
    <location>
        <begin position="70"/>
        <end position="89"/>
    </location>
</feature>
<dbReference type="EMBL" id="NCKW01005410">
    <property type="protein sequence ID" value="POM72891.1"/>
    <property type="molecule type" value="Genomic_DNA"/>
</dbReference>
<organism evidence="2 3">
    <name type="scientific">Phytophthora palmivora</name>
    <dbReference type="NCBI Taxonomy" id="4796"/>
    <lineage>
        <taxon>Eukaryota</taxon>
        <taxon>Sar</taxon>
        <taxon>Stramenopiles</taxon>
        <taxon>Oomycota</taxon>
        <taxon>Peronosporomycetes</taxon>
        <taxon>Peronosporales</taxon>
        <taxon>Peronosporaceae</taxon>
        <taxon>Phytophthora</taxon>
    </lineage>
</organism>
<feature type="region of interest" description="Disordered" evidence="1">
    <location>
        <begin position="1"/>
        <end position="146"/>
    </location>
</feature>
<gene>
    <name evidence="2" type="ORF">PHPALM_10328</name>
</gene>
<comment type="caution">
    <text evidence="2">The sequence shown here is derived from an EMBL/GenBank/DDBJ whole genome shotgun (WGS) entry which is preliminary data.</text>
</comment>
<sequence length="146" mass="15327">MPKKASTHGASAPSKSKTARWEPVTQSLALPIARRQAEPRFTYRDHSRGAESTDFGIPMITGSESEEDTTGSTKDPTPSLDAPSQNTPVDDSESSEAKAALTSSPAKNLTLDEGKARAQAAKAAFEKRADEGVAAAKKRAAPGSPF</sequence>
<feature type="non-terminal residue" evidence="2">
    <location>
        <position position="146"/>
    </location>
</feature>
<keyword evidence="3" id="KW-1185">Reference proteome</keyword>
<dbReference type="Proteomes" id="UP000237271">
    <property type="component" value="Unassembled WGS sequence"/>
</dbReference>
<evidence type="ECO:0000313" key="3">
    <source>
        <dbReference type="Proteomes" id="UP000237271"/>
    </source>
</evidence>
<dbReference type="AlphaFoldDB" id="A0A2P4Y505"/>
<accession>A0A2P4Y505</accession>